<gene>
    <name evidence="14" type="primary">K7_MET1</name>
    <name evidence="14" type="ORF">SYK7_044351</name>
</gene>
<dbReference type="PANTHER" id="PTHR45790">
    <property type="entry name" value="SIROHEME SYNTHASE-RELATED"/>
    <property type="match status" value="1"/>
</dbReference>
<evidence type="ECO:0000256" key="11">
    <source>
        <dbReference type="RuleBase" id="RU003960"/>
    </source>
</evidence>
<dbReference type="PROSITE" id="PS00839">
    <property type="entry name" value="SUMT_1"/>
    <property type="match status" value="1"/>
</dbReference>
<proteinExistence type="inferred from homology"/>
<evidence type="ECO:0000256" key="4">
    <source>
        <dbReference type="ARBA" id="ARBA00022605"/>
    </source>
</evidence>
<evidence type="ECO:0000256" key="3">
    <source>
        <dbReference type="ARBA" id="ARBA00022603"/>
    </source>
</evidence>
<dbReference type="AlphaFoldDB" id="G2WI97"/>
<comment type="catalytic activity">
    <reaction evidence="9">
        <text>uroporphyrinogen III + 2 S-adenosyl-L-methionine = precorrin-2 + 2 S-adenosyl-L-homocysteine + H(+)</text>
        <dbReference type="Rhea" id="RHEA:32459"/>
        <dbReference type="ChEBI" id="CHEBI:15378"/>
        <dbReference type="ChEBI" id="CHEBI:57308"/>
        <dbReference type="ChEBI" id="CHEBI:57856"/>
        <dbReference type="ChEBI" id="CHEBI:58827"/>
        <dbReference type="ChEBI" id="CHEBI:59789"/>
        <dbReference type="EC" id="2.1.1.107"/>
    </reaction>
</comment>
<dbReference type="InterPro" id="IPR050161">
    <property type="entry name" value="Siro_Cobalamin_biosynth"/>
</dbReference>
<feature type="region of interest" description="Disordered" evidence="12">
    <location>
        <begin position="278"/>
        <end position="304"/>
    </location>
</feature>
<evidence type="ECO:0000259" key="13">
    <source>
        <dbReference type="Pfam" id="PF00590"/>
    </source>
</evidence>
<dbReference type="PROSITE" id="PS00840">
    <property type="entry name" value="SUMT_2"/>
    <property type="match status" value="1"/>
</dbReference>
<evidence type="ECO:0000256" key="5">
    <source>
        <dbReference type="ARBA" id="ARBA00022679"/>
    </source>
</evidence>
<evidence type="ECO:0000313" key="14">
    <source>
        <dbReference type="EMBL" id="GAA24790.1"/>
    </source>
</evidence>
<reference evidence="14 15" key="1">
    <citation type="journal article" date="2011" name="DNA Res.">
        <title>Whole-genome sequencing of sake yeast Saccharomyces cerevisiae Kyokai no. 7.</title>
        <authorList>
            <person name="Akao T."/>
            <person name="Yashiro I."/>
            <person name="Hosoyama A."/>
            <person name="Kitagaki H."/>
            <person name="Horikawa H."/>
            <person name="Watanabe D."/>
            <person name="Akada R."/>
            <person name="Ando Y."/>
            <person name="Harashima S."/>
            <person name="Inoue T."/>
            <person name="Inoue Y."/>
            <person name="Kajiwara S."/>
            <person name="Kitamoto K."/>
            <person name="Kitamoto N."/>
            <person name="Kobayashi O."/>
            <person name="Kuhara S."/>
            <person name="Masubuchi T."/>
            <person name="Mizoguchi H."/>
            <person name="Nakao Y."/>
            <person name="Nakazato A."/>
            <person name="Namise M."/>
            <person name="Oba T."/>
            <person name="Ogata T."/>
            <person name="Ohta A."/>
            <person name="Sato M."/>
            <person name="Shibasaki S."/>
            <person name="Takatsume Y."/>
            <person name="Tanimoto S."/>
            <person name="Tsuboi H."/>
            <person name="Nishimura A."/>
            <person name="Yoda K."/>
            <person name="Ishikawa T."/>
            <person name="Iwashita K."/>
            <person name="Fujita N."/>
            <person name="Shimoi H."/>
        </authorList>
    </citation>
    <scope>NUCLEOTIDE SEQUENCE [LARGE SCALE GENOMIC DNA]</scope>
    <source>
        <strain evidence="15">Kyokai no. 7 / NBRC 101557</strain>
    </source>
</reference>
<evidence type="ECO:0000256" key="12">
    <source>
        <dbReference type="SAM" id="MobiDB-lite"/>
    </source>
</evidence>
<dbReference type="SUPFAM" id="SSF75615">
    <property type="entry name" value="Siroheme synthase middle domains-like"/>
    <property type="match status" value="1"/>
</dbReference>
<name>G2WI97_YEASK</name>
<feature type="domain" description="Tetrapyrrole methylase" evidence="13">
    <location>
        <begin position="327"/>
        <end position="533"/>
    </location>
</feature>
<evidence type="ECO:0000256" key="10">
    <source>
        <dbReference type="ARBA" id="ARBA00055636"/>
    </source>
</evidence>
<comment type="caution">
    <text evidence="14">The sequence shown here is derived from an EMBL/GenBank/DDBJ whole genome shotgun (WGS) entry which is preliminary data.</text>
</comment>
<dbReference type="Gene3D" id="3.40.50.720">
    <property type="entry name" value="NAD(P)-binding Rossmann-like Domain"/>
    <property type="match status" value="1"/>
</dbReference>
<evidence type="ECO:0000256" key="8">
    <source>
        <dbReference type="ARBA" id="ARBA00023244"/>
    </source>
</evidence>
<dbReference type="InterPro" id="IPR000878">
    <property type="entry name" value="4pyrrol_Mease"/>
</dbReference>
<dbReference type="EMBL" id="DG000047">
    <property type="protein sequence ID" value="GAA24790.1"/>
    <property type="molecule type" value="Genomic_DNA"/>
</dbReference>
<dbReference type="GO" id="GO:0019354">
    <property type="term" value="P:siroheme biosynthetic process"/>
    <property type="evidence" value="ECO:0007669"/>
    <property type="project" value="InterPro"/>
</dbReference>
<protein>
    <recommendedName>
        <fullName evidence="2">uroporphyrinogen-III C-methyltransferase</fullName>
        <ecNumber evidence="2">2.1.1.107</ecNumber>
    </recommendedName>
</protein>
<evidence type="ECO:0000256" key="2">
    <source>
        <dbReference type="ARBA" id="ARBA00012162"/>
    </source>
</evidence>
<organism evidence="14 15">
    <name type="scientific">Saccharomyces cerevisiae (strain Kyokai no. 7 / NBRC 101557)</name>
    <name type="common">Baker's yeast</name>
    <dbReference type="NCBI Taxonomy" id="721032"/>
    <lineage>
        <taxon>Eukaryota</taxon>
        <taxon>Fungi</taxon>
        <taxon>Dikarya</taxon>
        <taxon>Ascomycota</taxon>
        <taxon>Saccharomycotina</taxon>
        <taxon>Saccharomycetes</taxon>
        <taxon>Saccharomycetales</taxon>
        <taxon>Saccharomycetaceae</taxon>
        <taxon>Saccharomyces</taxon>
    </lineage>
</organism>
<dbReference type="OrthoDB" id="508204at2759"/>
<dbReference type="GO" id="GO:0004851">
    <property type="term" value="F:uroporphyrin-III C-methyltransferase activity"/>
    <property type="evidence" value="ECO:0007669"/>
    <property type="project" value="UniProtKB-EC"/>
</dbReference>
<dbReference type="Gene3D" id="3.30.950.10">
    <property type="entry name" value="Methyltransferase, Cobalt-precorrin-4 Transmethylase, Domain 2"/>
    <property type="match status" value="1"/>
</dbReference>
<dbReference type="InterPro" id="IPR006366">
    <property type="entry name" value="CobA/CysG_C"/>
</dbReference>
<dbReference type="CDD" id="cd11642">
    <property type="entry name" value="SUMT"/>
    <property type="match status" value="1"/>
</dbReference>
<dbReference type="InterPro" id="IPR012066">
    <property type="entry name" value="Met1_fungi"/>
</dbReference>
<sequence length="593" mass="66197">MVRDLVTLPSSLPLITAGFATDQVHLLIGTGSTDSVSVCKNRIHSILNAGGNPIVVNPSSPSHTKQLQLEFGKFAKFEIVEREFRLSDLTTLGRVLVCKVVDRVFVDLPITQSRLCEEIFWQCQKLRIPINTFHKPEFSTFNMIPTWVDPKGSGLQISVTTNGNGYILANRIKRDIISHLPPNISEVVINMGYLKDRIINEDHKALLEEKYYQTDMSLPGFGYGLDEDGWESHKFNKLIREFEMTSREQRLKRTRWLSQIMEYYPMNKLSDIKLEDFETSSSPNKKTKQETVTEGVVPPTDENIENGTKQLQLSEVKKEEGPKKLGKISLVGSGPGSVSMLTIGALQEIKSADIILADKLVPQAILDLIPPKTETFIAKKFPGNAERAQQELLAKGLESLDNGLKVVRLKQGDPYIFGRGGEEFNFFKDHGYIPVVLPGISSSLACTVLAQIPATQRDIADQVLICTGTGRKGALPIIPEFVESRTTVFLMALHRANVLITELLKHGWDGDVPAAIVERGSCPDQRVTRTLLKWVPEVVEEIGSRPPGVLVVGKAVNALVEKDLINFDESRKFVIDEGFREFEVDVDSLFKLY</sequence>
<dbReference type="Proteomes" id="UP000001608">
    <property type="component" value="Chromosome 11"/>
</dbReference>
<dbReference type="GO" id="GO:0000103">
    <property type="term" value="P:sulfate assimilation"/>
    <property type="evidence" value="ECO:0007669"/>
    <property type="project" value="InterPro"/>
</dbReference>
<dbReference type="InterPro" id="IPR035996">
    <property type="entry name" value="4pyrrol_Methylase_sf"/>
</dbReference>
<dbReference type="HOGENOM" id="CLU_011276_2_2_1"/>
<dbReference type="InterPro" id="IPR014777">
    <property type="entry name" value="4pyrrole_Mease_sub1"/>
</dbReference>
<keyword evidence="3 11" id="KW-0489">Methyltransferase</keyword>
<dbReference type="GO" id="GO:0009086">
    <property type="term" value="P:methionine biosynthetic process"/>
    <property type="evidence" value="ECO:0007669"/>
    <property type="project" value="UniProtKB-KW"/>
</dbReference>
<accession>G2WI97</accession>
<evidence type="ECO:0000256" key="6">
    <source>
        <dbReference type="ARBA" id="ARBA00022691"/>
    </source>
</evidence>
<dbReference type="FunFam" id="3.40.1010.10:FF:000006">
    <property type="entry name" value="Siroheme synthase, putative"/>
    <property type="match status" value="1"/>
</dbReference>
<dbReference type="FunFam" id="3.30.950.10:FF:000005">
    <property type="entry name" value="Uroporphyrin-III c-methyltransferase, putative"/>
    <property type="match status" value="1"/>
</dbReference>
<dbReference type="InterPro" id="IPR014776">
    <property type="entry name" value="4pyrrole_Mease_sub2"/>
</dbReference>
<dbReference type="PANTHER" id="PTHR45790:SF6">
    <property type="entry name" value="UROPORPHYRINOGEN-III C-METHYLTRANSFERASE"/>
    <property type="match status" value="1"/>
</dbReference>
<comment type="similarity">
    <text evidence="1 11">Belongs to the precorrin methyltransferase family.</text>
</comment>
<keyword evidence="5 11" id="KW-0808">Transferase</keyword>
<comment type="function">
    <text evidence="10">Siroheme synthase involved in methionine biosynthesis.</text>
</comment>
<dbReference type="PIRSF" id="PIRSF036555">
    <property type="entry name" value="SUMT_yeast"/>
    <property type="match status" value="1"/>
</dbReference>
<evidence type="ECO:0000313" key="15">
    <source>
        <dbReference type="Proteomes" id="UP000001608"/>
    </source>
</evidence>
<keyword evidence="7" id="KW-0486">Methionine biosynthesis</keyword>
<keyword evidence="8" id="KW-0627">Porphyrin biosynthesis</keyword>
<evidence type="ECO:0000256" key="1">
    <source>
        <dbReference type="ARBA" id="ARBA00005879"/>
    </source>
</evidence>
<dbReference type="FunFam" id="3.40.50.720:FF:000895">
    <property type="entry name" value="Uroporphyrinogen-III C-methyltransferase"/>
    <property type="match status" value="1"/>
</dbReference>
<evidence type="ECO:0000256" key="7">
    <source>
        <dbReference type="ARBA" id="ARBA00023167"/>
    </source>
</evidence>
<keyword evidence="6" id="KW-0949">S-adenosyl-L-methionine</keyword>
<evidence type="ECO:0000256" key="9">
    <source>
        <dbReference type="ARBA" id="ARBA00052360"/>
    </source>
</evidence>
<dbReference type="Gene3D" id="3.40.1010.10">
    <property type="entry name" value="Cobalt-precorrin-4 Transmethylase, Domain 1"/>
    <property type="match status" value="1"/>
</dbReference>
<dbReference type="GO" id="GO:0032259">
    <property type="term" value="P:methylation"/>
    <property type="evidence" value="ECO:0007669"/>
    <property type="project" value="UniProtKB-KW"/>
</dbReference>
<dbReference type="InterPro" id="IPR003043">
    <property type="entry name" value="Uropor_MeTrfase_CS"/>
</dbReference>
<dbReference type="SUPFAM" id="SSF53790">
    <property type="entry name" value="Tetrapyrrole methylase"/>
    <property type="match status" value="1"/>
</dbReference>
<dbReference type="EC" id="2.1.1.107" evidence="2"/>
<keyword evidence="4" id="KW-0028">Amino-acid biosynthesis</keyword>
<dbReference type="Pfam" id="PF00590">
    <property type="entry name" value="TP_methylase"/>
    <property type="match status" value="1"/>
</dbReference>